<sequence>MSNGFGPVNTFLSWNAFLPLSKLAYGVYLIHMPFIELMMHSSRERVYYSEFSQVTLLFAVLVWCFLLSYFAFIACEAPTAALDKLVFGWLRRSGSSRRQQQQEQLEGGTMNSYTNGVEGKRPSLQ</sequence>
<dbReference type="PANTHER" id="PTHR11161:SF0">
    <property type="entry name" value="O-ACYLTRANSFERASE LIKE PROTEIN"/>
    <property type="match status" value="1"/>
</dbReference>
<dbReference type="AlphaFoldDB" id="A0A9J6EWM2"/>
<dbReference type="Proteomes" id="UP000821866">
    <property type="component" value="Chromosome 1"/>
</dbReference>
<keyword evidence="2" id="KW-1133">Transmembrane helix</keyword>
<evidence type="ECO:0000256" key="2">
    <source>
        <dbReference type="SAM" id="Phobius"/>
    </source>
</evidence>
<keyword evidence="2" id="KW-0472">Membrane</keyword>
<organism evidence="3 4">
    <name type="scientific">Rhipicephalus microplus</name>
    <name type="common">Cattle tick</name>
    <name type="synonym">Boophilus microplus</name>
    <dbReference type="NCBI Taxonomy" id="6941"/>
    <lineage>
        <taxon>Eukaryota</taxon>
        <taxon>Metazoa</taxon>
        <taxon>Ecdysozoa</taxon>
        <taxon>Arthropoda</taxon>
        <taxon>Chelicerata</taxon>
        <taxon>Arachnida</taxon>
        <taxon>Acari</taxon>
        <taxon>Parasitiformes</taxon>
        <taxon>Ixodida</taxon>
        <taxon>Ixodoidea</taxon>
        <taxon>Ixodidae</taxon>
        <taxon>Rhipicephalinae</taxon>
        <taxon>Rhipicephalus</taxon>
        <taxon>Boophilus</taxon>
    </lineage>
</organism>
<dbReference type="VEuPathDB" id="VectorBase:LOC119160075"/>
<reference evidence="3" key="2">
    <citation type="submission" date="2021-09" db="EMBL/GenBank/DDBJ databases">
        <authorList>
            <person name="Jia N."/>
            <person name="Wang J."/>
            <person name="Shi W."/>
            <person name="Du L."/>
            <person name="Sun Y."/>
            <person name="Zhan W."/>
            <person name="Jiang J."/>
            <person name="Wang Q."/>
            <person name="Zhang B."/>
            <person name="Ji P."/>
            <person name="Sakyi L.B."/>
            <person name="Cui X."/>
            <person name="Yuan T."/>
            <person name="Jiang B."/>
            <person name="Yang W."/>
            <person name="Lam T.T.-Y."/>
            <person name="Chang Q."/>
            <person name="Ding S."/>
            <person name="Wang X."/>
            <person name="Zhu J."/>
            <person name="Ruan X."/>
            <person name="Zhao L."/>
            <person name="Wei J."/>
            <person name="Que T."/>
            <person name="Du C."/>
            <person name="Cheng J."/>
            <person name="Dai P."/>
            <person name="Han X."/>
            <person name="Huang E."/>
            <person name="Gao Y."/>
            <person name="Liu J."/>
            <person name="Shao H."/>
            <person name="Ye R."/>
            <person name="Li L."/>
            <person name="Wei W."/>
            <person name="Wang X."/>
            <person name="Wang C."/>
            <person name="Huo Q."/>
            <person name="Li W."/>
            <person name="Guo W."/>
            <person name="Chen H."/>
            <person name="Chen S."/>
            <person name="Zhou L."/>
            <person name="Zhou L."/>
            <person name="Ni X."/>
            <person name="Tian J."/>
            <person name="Zhou Y."/>
            <person name="Sheng Y."/>
            <person name="Liu T."/>
            <person name="Pan Y."/>
            <person name="Xia L."/>
            <person name="Li J."/>
            <person name="Zhao F."/>
            <person name="Cao W."/>
        </authorList>
    </citation>
    <scope>NUCLEOTIDE SEQUENCE</scope>
    <source>
        <strain evidence="3">Rmic-2018</strain>
        <tissue evidence="3">Larvae</tissue>
    </source>
</reference>
<evidence type="ECO:0000256" key="1">
    <source>
        <dbReference type="SAM" id="MobiDB-lite"/>
    </source>
</evidence>
<protein>
    <recommendedName>
        <fullName evidence="5">Acyltransferase 3 domain-containing protein</fullName>
    </recommendedName>
</protein>
<dbReference type="InterPro" id="IPR052728">
    <property type="entry name" value="O2_lipid_transport_reg"/>
</dbReference>
<feature type="transmembrane region" description="Helical" evidence="2">
    <location>
        <begin position="12"/>
        <end position="30"/>
    </location>
</feature>
<reference evidence="3" key="1">
    <citation type="journal article" date="2020" name="Cell">
        <title>Large-Scale Comparative Analyses of Tick Genomes Elucidate Their Genetic Diversity and Vector Capacities.</title>
        <authorList>
            <consortium name="Tick Genome and Microbiome Consortium (TIGMIC)"/>
            <person name="Jia N."/>
            <person name="Wang J."/>
            <person name="Shi W."/>
            <person name="Du L."/>
            <person name="Sun Y."/>
            <person name="Zhan W."/>
            <person name="Jiang J.F."/>
            <person name="Wang Q."/>
            <person name="Zhang B."/>
            <person name="Ji P."/>
            <person name="Bell-Sakyi L."/>
            <person name="Cui X.M."/>
            <person name="Yuan T.T."/>
            <person name="Jiang B.G."/>
            <person name="Yang W.F."/>
            <person name="Lam T.T."/>
            <person name="Chang Q.C."/>
            <person name="Ding S.J."/>
            <person name="Wang X.J."/>
            <person name="Zhu J.G."/>
            <person name="Ruan X.D."/>
            <person name="Zhao L."/>
            <person name="Wei J.T."/>
            <person name="Ye R.Z."/>
            <person name="Que T.C."/>
            <person name="Du C.H."/>
            <person name="Zhou Y.H."/>
            <person name="Cheng J.X."/>
            <person name="Dai P.F."/>
            <person name="Guo W.B."/>
            <person name="Han X.H."/>
            <person name="Huang E.J."/>
            <person name="Li L.F."/>
            <person name="Wei W."/>
            <person name="Gao Y.C."/>
            <person name="Liu J.Z."/>
            <person name="Shao H.Z."/>
            <person name="Wang X."/>
            <person name="Wang C.C."/>
            <person name="Yang T.C."/>
            <person name="Huo Q.B."/>
            <person name="Li W."/>
            <person name="Chen H.Y."/>
            <person name="Chen S.E."/>
            <person name="Zhou L.G."/>
            <person name="Ni X.B."/>
            <person name="Tian J.H."/>
            <person name="Sheng Y."/>
            <person name="Liu T."/>
            <person name="Pan Y.S."/>
            <person name="Xia L.Y."/>
            <person name="Li J."/>
            <person name="Zhao F."/>
            <person name="Cao W.C."/>
        </authorList>
    </citation>
    <scope>NUCLEOTIDE SEQUENCE</scope>
    <source>
        <strain evidence="3">Rmic-2018</strain>
    </source>
</reference>
<evidence type="ECO:0000313" key="4">
    <source>
        <dbReference type="Proteomes" id="UP000821866"/>
    </source>
</evidence>
<evidence type="ECO:0008006" key="5">
    <source>
        <dbReference type="Google" id="ProtNLM"/>
    </source>
</evidence>
<accession>A0A9J6EWM2</accession>
<keyword evidence="4" id="KW-1185">Reference proteome</keyword>
<gene>
    <name evidence="3" type="ORF">HPB51_001813</name>
</gene>
<dbReference type="PANTHER" id="PTHR11161">
    <property type="entry name" value="O-ACYLTRANSFERASE"/>
    <property type="match status" value="1"/>
</dbReference>
<evidence type="ECO:0000313" key="3">
    <source>
        <dbReference type="EMBL" id="KAH8038549.1"/>
    </source>
</evidence>
<keyword evidence="2" id="KW-0812">Transmembrane</keyword>
<proteinExistence type="predicted"/>
<feature type="compositionally biased region" description="Low complexity" evidence="1">
    <location>
        <begin position="96"/>
        <end position="108"/>
    </location>
</feature>
<comment type="caution">
    <text evidence="3">The sequence shown here is derived from an EMBL/GenBank/DDBJ whole genome shotgun (WGS) entry which is preliminary data.</text>
</comment>
<dbReference type="EMBL" id="JABSTU010000001">
    <property type="protein sequence ID" value="KAH8038549.1"/>
    <property type="molecule type" value="Genomic_DNA"/>
</dbReference>
<name>A0A9J6EWM2_RHIMP</name>
<feature type="region of interest" description="Disordered" evidence="1">
    <location>
        <begin position="96"/>
        <end position="125"/>
    </location>
</feature>
<feature type="transmembrane region" description="Helical" evidence="2">
    <location>
        <begin position="51"/>
        <end position="72"/>
    </location>
</feature>